<dbReference type="Proteomes" id="UP000472320">
    <property type="component" value="Unassembled WGS sequence"/>
</dbReference>
<dbReference type="Gene3D" id="3.10.450.50">
    <property type="match status" value="1"/>
</dbReference>
<name>A0A6L6QPJ6_9BURK</name>
<reference evidence="2 3" key="1">
    <citation type="submission" date="2019-11" db="EMBL/GenBank/DDBJ databases">
        <title>Type strains purchased from KCTC, JCM and DSMZ.</title>
        <authorList>
            <person name="Lu H."/>
        </authorList>
    </citation>
    <scope>NUCLEOTIDE SEQUENCE [LARGE SCALE GENOMIC DNA]</scope>
    <source>
        <strain evidence="2 3">JCM 31587</strain>
    </source>
</reference>
<evidence type="ECO:0000313" key="2">
    <source>
        <dbReference type="EMBL" id="MTW14140.1"/>
    </source>
</evidence>
<dbReference type="OrthoDB" id="283154at2"/>
<dbReference type="RefSeq" id="WP_155457088.1">
    <property type="nucleotide sequence ID" value="NZ_WNKX01000034.1"/>
</dbReference>
<dbReference type="AlphaFoldDB" id="A0A6L6QPJ6"/>
<dbReference type="SUPFAM" id="SSF54427">
    <property type="entry name" value="NTF2-like"/>
    <property type="match status" value="1"/>
</dbReference>
<accession>A0A6L6QPJ6</accession>
<sequence>MDTKKFISEGYKLFAAGDLKSLLERFNDDAEMINPESDYLPIGGSYRGKQEIAEYFMKLAEITQCTHLETKTMVQEGDTLVVTGDSSWVARSTGIAYDNPFVHVFKMRDGKVGSLRAYFDTSKLEHALHQAAGTGQSAGKPLHH</sequence>
<evidence type="ECO:0000313" key="3">
    <source>
        <dbReference type="Proteomes" id="UP000472320"/>
    </source>
</evidence>
<dbReference type="PANTHER" id="PTHR41252">
    <property type="entry name" value="BLR2505 PROTEIN"/>
    <property type="match status" value="1"/>
</dbReference>
<organism evidence="2 3">
    <name type="scientific">Massilia eburnea</name>
    <dbReference type="NCBI Taxonomy" id="1776165"/>
    <lineage>
        <taxon>Bacteria</taxon>
        <taxon>Pseudomonadati</taxon>
        <taxon>Pseudomonadota</taxon>
        <taxon>Betaproteobacteria</taxon>
        <taxon>Burkholderiales</taxon>
        <taxon>Oxalobacteraceae</taxon>
        <taxon>Telluria group</taxon>
        <taxon>Massilia</taxon>
    </lineage>
</organism>
<gene>
    <name evidence="2" type="ORF">GM658_26345</name>
</gene>
<dbReference type="Pfam" id="PF12680">
    <property type="entry name" value="SnoaL_2"/>
    <property type="match status" value="1"/>
</dbReference>
<dbReference type="EMBL" id="WNKX01000034">
    <property type="protein sequence ID" value="MTW14140.1"/>
    <property type="molecule type" value="Genomic_DNA"/>
</dbReference>
<dbReference type="PANTHER" id="PTHR41252:SF1">
    <property type="entry name" value="BLR2505 PROTEIN"/>
    <property type="match status" value="1"/>
</dbReference>
<evidence type="ECO:0000259" key="1">
    <source>
        <dbReference type="Pfam" id="PF12680"/>
    </source>
</evidence>
<proteinExistence type="predicted"/>
<comment type="caution">
    <text evidence="2">The sequence shown here is derived from an EMBL/GenBank/DDBJ whole genome shotgun (WGS) entry which is preliminary data.</text>
</comment>
<keyword evidence="3" id="KW-1185">Reference proteome</keyword>
<feature type="domain" description="SnoaL-like" evidence="1">
    <location>
        <begin position="11"/>
        <end position="112"/>
    </location>
</feature>
<protein>
    <submittedName>
        <fullName evidence="2">DUF4440 domain-containing protein</fullName>
    </submittedName>
</protein>
<dbReference type="InterPro" id="IPR037401">
    <property type="entry name" value="SnoaL-like"/>
</dbReference>
<dbReference type="InterPro" id="IPR032710">
    <property type="entry name" value="NTF2-like_dom_sf"/>
</dbReference>